<dbReference type="Pfam" id="PF00646">
    <property type="entry name" value="F-box"/>
    <property type="match status" value="1"/>
</dbReference>
<dbReference type="AlphaFoldDB" id="Q9NAQ7"/>
<dbReference type="WormBase" id="F09C3.5">
    <property type="protein sequence ID" value="CE24886"/>
    <property type="gene ID" value="WBGene00008613"/>
    <property type="gene designation" value="fbxb-69"/>
</dbReference>
<dbReference type="InterPro" id="IPR012885">
    <property type="entry name" value="F-box_Sdz-33"/>
</dbReference>
<dbReference type="STRING" id="6239.F09C3.5.1"/>
<name>Q9NAQ7_CAEEL</name>
<dbReference type="AGR" id="WB:WBGene00008613"/>
<dbReference type="InterPro" id="IPR053222">
    <property type="entry name" value="Zygotic_Embryogenesis-Asso"/>
</dbReference>
<sequence>MTTFPILLLPPKCLHHTLKSMKHMDFIYFSFASKKCMNHAIDVNIKTTSLNMGCIQSPDYIVVEATFKDRQSAGFHVNTDMHLTAGGDRDCSEQISPMETTYNADGRLMRSAPEYRKMPKITLHELIEHFLVLVHRPRIQYLSFKNCMLDLNSISEIFKGFPIGILNISAERYDSNENTFYSQILHNFADQTEQFAIEYGGIFHNRQQIHELLARDLHCVVFTKMAPSSLQIVNATRIVLDFQVEPQFLNEFIKLWQRGSNPRMKYFQARVDVKNEQCGSQILNGVETFSFEEYGRRAKGKTARIFLRKNGLFKMYVGV</sequence>
<evidence type="ECO:0000313" key="3">
    <source>
        <dbReference type="EMBL" id="CAB82208.1"/>
    </source>
</evidence>
<dbReference type="RefSeq" id="NP_493494.1">
    <property type="nucleotide sequence ID" value="NM_061093.4"/>
</dbReference>
<dbReference type="InterPro" id="IPR001810">
    <property type="entry name" value="F-box_dom"/>
</dbReference>
<dbReference type="PANTHER" id="PTHR22899">
    <property type="entry name" value="CYCLIN-RELATED F-BOX FAMILY"/>
    <property type="match status" value="1"/>
</dbReference>
<dbReference type="HOGENOM" id="CLU_028840_1_1_1"/>
<dbReference type="PANTHER" id="PTHR22899:SF0">
    <property type="entry name" value="F-BOX ASSOCIATED DOMAIN-CONTAINING PROTEIN-RELATED"/>
    <property type="match status" value="1"/>
</dbReference>
<dbReference type="GeneID" id="184229"/>
<dbReference type="UCSC" id="F09C3.5">
    <property type="organism name" value="c. elegans"/>
</dbReference>
<dbReference type="KEGG" id="cel:CELE_F09C3.5"/>
<reference evidence="3 4" key="1">
    <citation type="journal article" date="1998" name="Science">
        <title>Genome sequence of the nematode C. elegans: a platform for investigating biology.</title>
        <authorList>
            <consortium name="The C. elegans sequencing consortium"/>
            <person name="Sulson J.E."/>
            <person name="Waterston R."/>
        </authorList>
    </citation>
    <scope>NUCLEOTIDE SEQUENCE [LARGE SCALE GENOMIC DNA]</scope>
    <source>
        <strain evidence="3 4">Bristol N2</strain>
    </source>
</reference>
<dbReference type="OrthoDB" id="5876939at2759"/>
<feature type="domain" description="F-box" evidence="1">
    <location>
        <begin position="6"/>
        <end position="46"/>
    </location>
</feature>
<organism evidence="3 4">
    <name type="scientific">Caenorhabditis elegans</name>
    <dbReference type="NCBI Taxonomy" id="6239"/>
    <lineage>
        <taxon>Eukaryota</taxon>
        <taxon>Metazoa</taxon>
        <taxon>Ecdysozoa</taxon>
        <taxon>Nematoda</taxon>
        <taxon>Chromadorea</taxon>
        <taxon>Rhabditida</taxon>
        <taxon>Rhabditina</taxon>
        <taxon>Rhabditomorpha</taxon>
        <taxon>Rhabditoidea</taxon>
        <taxon>Rhabditidae</taxon>
        <taxon>Peloderinae</taxon>
        <taxon>Caenorhabditis</taxon>
    </lineage>
</organism>
<keyword evidence="4" id="KW-1185">Reference proteome</keyword>
<dbReference type="InParanoid" id="Q9NAQ7"/>
<dbReference type="Bgee" id="WBGene00008613">
    <property type="expression patterns" value="Expressed in embryo and 3 other cell types or tissues"/>
</dbReference>
<dbReference type="CTD" id="184229"/>
<gene>
    <name evidence="3 5" type="primary">fbxb-69</name>
    <name evidence="3" type="ORF">CELE_F09C3.5</name>
    <name evidence="5" type="ORF">F09C3.5</name>
</gene>
<evidence type="ECO:0000313" key="5">
    <source>
        <dbReference type="WormBase" id="F09C3.5"/>
    </source>
</evidence>
<accession>Q9NAQ7</accession>
<evidence type="ECO:0000313" key="4">
    <source>
        <dbReference type="Proteomes" id="UP000001940"/>
    </source>
</evidence>
<evidence type="ECO:0000259" key="1">
    <source>
        <dbReference type="Pfam" id="PF00646"/>
    </source>
</evidence>
<proteinExistence type="predicted"/>
<dbReference type="Proteomes" id="UP000001940">
    <property type="component" value="Chromosome I"/>
</dbReference>
<feature type="domain" description="Sdz-33 F-box" evidence="2">
    <location>
        <begin position="209"/>
        <end position="268"/>
    </location>
</feature>
<evidence type="ECO:0000259" key="2">
    <source>
        <dbReference type="Pfam" id="PF07735"/>
    </source>
</evidence>
<protein>
    <submittedName>
        <fullName evidence="3">F-box associated domain-containing protein</fullName>
    </submittedName>
</protein>
<dbReference type="Pfam" id="PF07735">
    <property type="entry name" value="FBA_2"/>
    <property type="match status" value="1"/>
</dbReference>
<dbReference type="PhylomeDB" id="Q9NAQ7"/>
<dbReference type="PaxDb" id="6239-F09C3.5"/>
<dbReference type="EMBL" id="BX284601">
    <property type="protein sequence ID" value="CAB82208.1"/>
    <property type="molecule type" value="Genomic_DNA"/>
</dbReference>